<proteinExistence type="predicted"/>
<dbReference type="PANTHER" id="PTHR31286:SF113">
    <property type="entry name" value="DUF4283 DOMAIN-CONTAINING PROTEIN"/>
    <property type="match status" value="1"/>
</dbReference>
<dbReference type="AlphaFoldDB" id="M4DE85"/>
<feature type="domain" description="Zinc knuckle CX2CX4HX4C" evidence="3">
    <location>
        <begin position="337"/>
        <end position="388"/>
    </location>
</feature>
<dbReference type="EnsemblPlants" id="Bra014805.1">
    <property type="protein sequence ID" value="Bra014805.1-P"/>
    <property type="gene ID" value="Bra014805"/>
</dbReference>
<keyword evidence="5" id="KW-1185">Reference proteome</keyword>
<dbReference type="Gramene" id="Bra014805.1">
    <property type="protein sequence ID" value="Bra014805.1-P"/>
    <property type="gene ID" value="Bra014805"/>
</dbReference>
<dbReference type="Pfam" id="PF14111">
    <property type="entry name" value="DUF4283"/>
    <property type="match status" value="1"/>
</dbReference>
<reference evidence="4 5" key="1">
    <citation type="journal article" date="2011" name="Nat. Genet.">
        <title>The genome of the mesopolyploid crop species Brassica rapa.</title>
        <authorList>
            <consortium name="Brassica rapa Genome Sequencing Project Consortium"/>
            <person name="Wang X."/>
            <person name="Wang H."/>
            <person name="Wang J."/>
            <person name="Sun R."/>
            <person name="Wu J."/>
            <person name="Liu S."/>
            <person name="Bai Y."/>
            <person name="Mun J.H."/>
            <person name="Bancroft I."/>
            <person name="Cheng F."/>
            <person name="Huang S."/>
            <person name="Li X."/>
            <person name="Hua W."/>
            <person name="Wang J."/>
            <person name="Wang X."/>
            <person name="Freeling M."/>
            <person name="Pires J.C."/>
            <person name="Paterson A.H."/>
            <person name="Chalhoub B."/>
            <person name="Wang B."/>
            <person name="Hayward A."/>
            <person name="Sharpe A.G."/>
            <person name="Park B.S."/>
            <person name="Weisshaar B."/>
            <person name="Liu B."/>
            <person name="Li B."/>
            <person name="Liu B."/>
            <person name="Tong C."/>
            <person name="Song C."/>
            <person name="Duran C."/>
            <person name="Peng C."/>
            <person name="Geng C."/>
            <person name="Koh C."/>
            <person name="Lin C."/>
            <person name="Edwards D."/>
            <person name="Mu D."/>
            <person name="Shen D."/>
            <person name="Soumpourou E."/>
            <person name="Li F."/>
            <person name="Fraser F."/>
            <person name="Conant G."/>
            <person name="Lassalle G."/>
            <person name="King G.J."/>
            <person name="Bonnema G."/>
            <person name="Tang H."/>
            <person name="Wang H."/>
            <person name="Belcram H."/>
            <person name="Zhou H."/>
            <person name="Hirakawa H."/>
            <person name="Abe H."/>
            <person name="Guo H."/>
            <person name="Wang H."/>
            <person name="Jin H."/>
            <person name="Parkin I.A."/>
            <person name="Batley J."/>
            <person name="Kim J.S."/>
            <person name="Just J."/>
            <person name="Li J."/>
            <person name="Xu J."/>
            <person name="Deng J."/>
            <person name="Kim J.A."/>
            <person name="Li J."/>
            <person name="Yu J."/>
            <person name="Meng J."/>
            <person name="Wang J."/>
            <person name="Min J."/>
            <person name="Poulain J."/>
            <person name="Wang J."/>
            <person name="Hatakeyama K."/>
            <person name="Wu K."/>
            <person name="Wang L."/>
            <person name="Fang L."/>
            <person name="Trick M."/>
            <person name="Links M.G."/>
            <person name="Zhao M."/>
            <person name="Jin M."/>
            <person name="Ramchiary N."/>
            <person name="Drou N."/>
            <person name="Berkman P.J."/>
            <person name="Cai Q."/>
            <person name="Huang Q."/>
            <person name="Li R."/>
            <person name="Tabata S."/>
            <person name="Cheng S."/>
            <person name="Zhang S."/>
            <person name="Zhang S."/>
            <person name="Huang S."/>
            <person name="Sato S."/>
            <person name="Sun S."/>
            <person name="Kwon S.J."/>
            <person name="Choi S.R."/>
            <person name="Lee T.H."/>
            <person name="Fan W."/>
            <person name="Zhao X."/>
            <person name="Tan X."/>
            <person name="Xu X."/>
            <person name="Wang Y."/>
            <person name="Qiu Y."/>
            <person name="Yin Y."/>
            <person name="Li Y."/>
            <person name="Du Y."/>
            <person name="Liao Y."/>
            <person name="Lim Y."/>
            <person name="Narusaka Y."/>
            <person name="Wang Y."/>
            <person name="Wang Z."/>
            <person name="Li Z."/>
            <person name="Wang Z."/>
            <person name="Xiong Z."/>
            <person name="Zhang Z."/>
        </authorList>
    </citation>
    <scope>NUCLEOTIDE SEQUENCE [LARGE SCALE GENOMIC DNA]</scope>
    <source>
        <strain evidence="4 5">cv. Chiifu-401-42</strain>
    </source>
</reference>
<feature type="region of interest" description="Disordered" evidence="1">
    <location>
        <begin position="687"/>
        <end position="724"/>
    </location>
</feature>
<evidence type="ECO:0000313" key="5">
    <source>
        <dbReference type="Proteomes" id="UP000011750"/>
    </source>
</evidence>
<evidence type="ECO:0000256" key="1">
    <source>
        <dbReference type="SAM" id="MobiDB-lite"/>
    </source>
</evidence>
<dbReference type="OMA" id="ELCPLDE"/>
<dbReference type="HOGENOM" id="CLU_023209_1_0_1"/>
<dbReference type="PANTHER" id="PTHR31286">
    <property type="entry name" value="GLYCINE-RICH CELL WALL STRUCTURAL PROTEIN 1.8-LIKE"/>
    <property type="match status" value="1"/>
</dbReference>
<feature type="compositionally biased region" description="Basic and acidic residues" evidence="1">
    <location>
        <begin position="436"/>
        <end position="469"/>
    </location>
</feature>
<dbReference type="InParanoid" id="M4DE85"/>
<evidence type="ECO:0008006" key="6">
    <source>
        <dbReference type="Google" id="ProtNLM"/>
    </source>
</evidence>
<feature type="region of interest" description="Disordered" evidence="1">
    <location>
        <begin position="393"/>
        <end position="487"/>
    </location>
</feature>
<dbReference type="InterPro" id="IPR025836">
    <property type="entry name" value="Zn_knuckle_CX2CX4HX4C"/>
</dbReference>
<reference evidence="4 5" key="2">
    <citation type="journal article" date="2018" name="Hortic Res">
        <title>Improved Brassica rapa reference genome by single-molecule sequencing and chromosome conformation capture technologies.</title>
        <authorList>
            <person name="Zhang L."/>
            <person name="Cai X."/>
            <person name="Wu J."/>
            <person name="Liu M."/>
            <person name="Grob S."/>
            <person name="Cheng F."/>
            <person name="Liang J."/>
            <person name="Cai C."/>
            <person name="Liu Z."/>
            <person name="Liu B."/>
            <person name="Wang F."/>
            <person name="Li S."/>
            <person name="Liu F."/>
            <person name="Li X."/>
            <person name="Cheng L."/>
            <person name="Yang W."/>
            <person name="Li M.H."/>
            <person name="Grossniklaus U."/>
            <person name="Zheng H."/>
            <person name="Wang X."/>
        </authorList>
    </citation>
    <scope>NUCLEOTIDE SEQUENCE [LARGE SCALE GENOMIC DNA]</scope>
    <source>
        <strain evidence="4 5">cv. Chiifu-401-42</strain>
    </source>
</reference>
<feature type="compositionally biased region" description="Polar residues" evidence="1">
    <location>
        <begin position="504"/>
        <end position="513"/>
    </location>
</feature>
<feature type="compositionally biased region" description="Basic and acidic residues" evidence="1">
    <location>
        <begin position="393"/>
        <end position="406"/>
    </location>
</feature>
<organism evidence="4 5">
    <name type="scientific">Brassica campestris</name>
    <name type="common">Field mustard</name>
    <dbReference type="NCBI Taxonomy" id="3711"/>
    <lineage>
        <taxon>Eukaryota</taxon>
        <taxon>Viridiplantae</taxon>
        <taxon>Streptophyta</taxon>
        <taxon>Embryophyta</taxon>
        <taxon>Tracheophyta</taxon>
        <taxon>Spermatophyta</taxon>
        <taxon>Magnoliopsida</taxon>
        <taxon>eudicotyledons</taxon>
        <taxon>Gunneridae</taxon>
        <taxon>Pentapetalae</taxon>
        <taxon>rosids</taxon>
        <taxon>malvids</taxon>
        <taxon>Brassicales</taxon>
        <taxon>Brassicaceae</taxon>
        <taxon>Brassiceae</taxon>
        <taxon>Brassica</taxon>
    </lineage>
</organism>
<reference evidence="4" key="3">
    <citation type="submission" date="2023-03" db="UniProtKB">
        <authorList>
            <consortium name="EnsemblPlants"/>
        </authorList>
    </citation>
    <scope>IDENTIFICATION</scope>
    <source>
        <strain evidence="4">cv. Chiifu-401-42</strain>
    </source>
</reference>
<evidence type="ECO:0000313" key="4">
    <source>
        <dbReference type="EnsemblPlants" id="Bra014805.1-P"/>
    </source>
</evidence>
<feature type="domain" description="DUF4283" evidence="2">
    <location>
        <begin position="209"/>
        <end position="284"/>
    </location>
</feature>
<sequence length="724" mass="82296">MILRRWEPGIGVGVWFGLFGHDQDLDMAYHDGISGRLRIDLGFRKGICGILRKVKIWIEGQWISIIITMESSVNTGWIMVCDSLVSCSYLIRSDLYYQWLIWVLRCFEKVRLAEINLQGYGIVGFYYRNKKMENWKRYKKMTGTFLWDIIPLSSSYIKDLKSITCGVIRMQSNLLSHGEEQKNGEGKRKRLKISVAHFDNSALIRTYSKTLIGRCMNPVEQQMSALFTNLPKIWKLEERVTGSDLGFGKFQFDFKTEEELEAVLRQQPFHFDYWMLALARWQPKQLKDFPSEIPFWIRVVGLPLEFRTVPTLESIGGALGRVLDVDVTQNRVQVVVDAFKELCFETTIDFKGGEFYEEEEVAVSLRYEKLFGFCELCGSLCHKEELCPLDEKNTKAGSERRRENREGNGGWTDGAKHEERARSYKGVVINGNKGQQNRDRDRREFHGKGKGKMMEAPDSKWVKVPERGNRGPSHHYGNHRGNGEGSRVKTTYREDVSVVGSGAQVMTSRTYPTQPREDQGQQTVPQVTSEEGEITRNGDATAALPSVEFQMELSKTQAEGSEVVAEAREEERGLLTVQGMREQQDDTFEDIEMELDAINVAMLESGIDLETEEEFQTLSEEELEQASEAQAENVLIQDEEQPVAGDAYITKELGTGELATRQSHRKRLFKANSSIAGSSKMRMASALLSPRKKGVAKVGTRHGDNTKPPENKGPSIPKPVNLKF</sequence>
<dbReference type="InterPro" id="IPR040256">
    <property type="entry name" value="At4g02000-like"/>
</dbReference>
<protein>
    <recommendedName>
        <fullName evidence="6">DUF4283 domain-containing protein</fullName>
    </recommendedName>
</protein>
<evidence type="ECO:0000259" key="3">
    <source>
        <dbReference type="Pfam" id="PF14392"/>
    </source>
</evidence>
<dbReference type="InterPro" id="IPR025558">
    <property type="entry name" value="DUF4283"/>
</dbReference>
<feature type="compositionally biased region" description="Polar residues" evidence="1">
    <location>
        <begin position="520"/>
        <end position="529"/>
    </location>
</feature>
<dbReference type="Pfam" id="PF14392">
    <property type="entry name" value="zf-CCHC_4"/>
    <property type="match status" value="1"/>
</dbReference>
<evidence type="ECO:0000259" key="2">
    <source>
        <dbReference type="Pfam" id="PF14111"/>
    </source>
</evidence>
<name>M4DE85_BRACM</name>
<feature type="region of interest" description="Disordered" evidence="1">
    <location>
        <begin position="504"/>
        <end position="534"/>
    </location>
</feature>
<dbReference type="FunCoup" id="M4DE85">
    <property type="interactions" value="3"/>
</dbReference>
<dbReference type="eggNOG" id="KOG1075">
    <property type="taxonomic scope" value="Eukaryota"/>
</dbReference>
<accession>M4DE85</accession>
<dbReference type="Proteomes" id="UP000011750">
    <property type="component" value="Chromosome A04"/>
</dbReference>
<feature type="compositionally biased region" description="Basic and acidic residues" evidence="1">
    <location>
        <begin position="701"/>
        <end position="710"/>
    </location>
</feature>